<evidence type="ECO:0000313" key="4">
    <source>
        <dbReference type="Proteomes" id="UP000275048"/>
    </source>
</evidence>
<proteinExistence type="predicted"/>
<organism evidence="3 4">
    <name type="scientific">Agromyces tardus</name>
    <dbReference type="NCBI Taxonomy" id="2583849"/>
    <lineage>
        <taxon>Bacteria</taxon>
        <taxon>Bacillati</taxon>
        <taxon>Actinomycetota</taxon>
        <taxon>Actinomycetes</taxon>
        <taxon>Micrococcales</taxon>
        <taxon>Microbacteriaceae</taxon>
        <taxon>Agromyces</taxon>
    </lineage>
</organism>
<dbReference type="Pfam" id="PF21320">
    <property type="entry name" value="WHD_Rv2258c"/>
    <property type="match status" value="1"/>
</dbReference>
<dbReference type="InterPro" id="IPR025714">
    <property type="entry name" value="Methyltranfer_dom"/>
</dbReference>
<dbReference type="InterPro" id="IPR053173">
    <property type="entry name" value="SAM-binding_MTase"/>
</dbReference>
<evidence type="ECO:0000313" key="3">
    <source>
        <dbReference type="EMBL" id="RNB51827.1"/>
    </source>
</evidence>
<dbReference type="GO" id="GO:0008168">
    <property type="term" value="F:methyltransferase activity"/>
    <property type="evidence" value="ECO:0007669"/>
    <property type="project" value="UniProtKB-KW"/>
</dbReference>
<comment type="caution">
    <text evidence="3">The sequence shown here is derived from an EMBL/GenBank/DDBJ whole genome shotgun (WGS) entry which is preliminary data.</text>
</comment>
<feature type="domain" description="S-adenosylmethionine-dependent methyltransferase Rv2258c-like winged HTH" evidence="2">
    <location>
        <begin position="37"/>
        <end position="112"/>
    </location>
</feature>
<keyword evidence="4" id="KW-1185">Reference proteome</keyword>
<feature type="domain" description="Methyltransferase" evidence="1">
    <location>
        <begin position="189"/>
        <end position="302"/>
    </location>
</feature>
<evidence type="ECO:0000259" key="2">
    <source>
        <dbReference type="Pfam" id="PF21320"/>
    </source>
</evidence>
<dbReference type="Pfam" id="PF13847">
    <property type="entry name" value="Methyltransf_31"/>
    <property type="match status" value="1"/>
</dbReference>
<dbReference type="AlphaFoldDB" id="A0A3M8AMG6"/>
<evidence type="ECO:0000259" key="1">
    <source>
        <dbReference type="Pfam" id="PF13847"/>
    </source>
</evidence>
<name>A0A3M8AMG6_9MICO</name>
<gene>
    <name evidence="3" type="ORF">EDM22_02430</name>
</gene>
<dbReference type="Proteomes" id="UP000275048">
    <property type="component" value="Unassembled WGS sequence"/>
</dbReference>
<accession>A0A3M8AMG6</accession>
<dbReference type="PANTHER" id="PTHR45128:SF2">
    <property type="entry name" value="METHYLTRANSFERASE DOMAIN-CONTAINING PROTEIN"/>
    <property type="match status" value="1"/>
</dbReference>
<dbReference type="Gene3D" id="3.40.50.150">
    <property type="entry name" value="Vaccinia Virus protein VP39"/>
    <property type="match status" value="1"/>
</dbReference>
<dbReference type="InterPro" id="IPR029063">
    <property type="entry name" value="SAM-dependent_MTases_sf"/>
</dbReference>
<dbReference type="EMBL" id="RHHB01000002">
    <property type="protein sequence ID" value="RNB51827.1"/>
    <property type="molecule type" value="Genomic_DNA"/>
</dbReference>
<dbReference type="GO" id="GO:0032259">
    <property type="term" value="P:methylation"/>
    <property type="evidence" value="ECO:0007669"/>
    <property type="project" value="UniProtKB-KW"/>
</dbReference>
<keyword evidence="3" id="KW-0489">Methyltransferase</keyword>
<keyword evidence="3" id="KW-0808">Transferase</keyword>
<reference evidence="3 4" key="1">
    <citation type="submission" date="2018-10" db="EMBL/GenBank/DDBJ databases">
        <title>Isolation, diversity and antibacterial activity of antinobacteria from the wheat rhizosphere soil.</title>
        <authorList>
            <person name="Sun T."/>
        </authorList>
    </citation>
    <scope>NUCLEOTIDE SEQUENCE [LARGE SCALE GENOMIC DNA]</scope>
    <source>
        <strain evidence="3 4">SJ-23</strain>
    </source>
</reference>
<sequence length="372" mass="39990">MDSDDRPDDRPEAEPDPADVAAFAERLFASVLGAFETLSIHVGDRMGWYRALAEHGPLDPGGLAAATGSQERYAREWLEQQAVNGLLEVENAEAAASDRRYRLPAAQATVLTDRGSLDHLAPLARMFAGAAARIDDLLEVYRTGGGVPWDAYGADGRDAQGDVNRPWFDHRLADALASVPELHAVLSRPGARIADVGCGHAWSTIALARAYPQATVDGYDVDAPSLDAARAHAAEAGVADRVGFHLVAGEDLAEASAYDVAFVFEALHDMPRPVEVLDAIRRAVRDDGAVVIMDEAVAEEFAPDGDEVERIMYGYSLFLCLPDSLSTPGSVGTGTVMRPAVLERYATDAGFSAARVLPIEDFAFFRFTRLVH</sequence>
<dbReference type="OrthoDB" id="9801363at2"/>
<protein>
    <submittedName>
        <fullName evidence="3">Methyltransferase domain-containing protein</fullName>
    </submittedName>
</protein>
<dbReference type="InterPro" id="IPR048711">
    <property type="entry name" value="WHD_Rv2258c"/>
</dbReference>
<dbReference type="CDD" id="cd02440">
    <property type="entry name" value="AdoMet_MTases"/>
    <property type="match status" value="1"/>
</dbReference>
<dbReference type="PANTHER" id="PTHR45128">
    <property type="entry name" value="METHYLTRANSFERASE TYPE 11"/>
    <property type="match status" value="1"/>
</dbReference>
<dbReference type="SUPFAM" id="SSF53335">
    <property type="entry name" value="S-adenosyl-L-methionine-dependent methyltransferases"/>
    <property type="match status" value="1"/>
</dbReference>